<dbReference type="SUPFAM" id="SSF52172">
    <property type="entry name" value="CheY-like"/>
    <property type="match status" value="1"/>
</dbReference>
<dbReference type="PROSITE" id="PS50887">
    <property type="entry name" value="GGDEF"/>
    <property type="match status" value="1"/>
</dbReference>
<dbReference type="Pfam" id="PF00990">
    <property type="entry name" value="GGDEF"/>
    <property type="match status" value="1"/>
</dbReference>
<keyword evidence="6" id="KW-0548">Nucleotidyltransferase</keyword>
<feature type="domain" description="Response regulatory" evidence="4">
    <location>
        <begin position="5"/>
        <end position="129"/>
    </location>
</feature>
<evidence type="ECO:0000256" key="1">
    <source>
        <dbReference type="ARBA" id="ARBA00018672"/>
    </source>
</evidence>
<dbReference type="AlphaFoldDB" id="A0AAW7ZB60"/>
<dbReference type="GO" id="GO:0052621">
    <property type="term" value="F:diguanylate cyclase activity"/>
    <property type="evidence" value="ECO:0007669"/>
    <property type="project" value="TreeGrafter"/>
</dbReference>
<dbReference type="SMART" id="SM00448">
    <property type="entry name" value="REC"/>
    <property type="match status" value="1"/>
</dbReference>
<evidence type="ECO:0000259" key="5">
    <source>
        <dbReference type="PROSITE" id="PS50887"/>
    </source>
</evidence>
<dbReference type="InterPro" id="IPR043128">
    <property type="entry name" value="Rev_trsase/Diguanyl_cyclase"/>
</dbReference>
<gene>
    <name evidence="6" type="ORF">P6N53_06750</name>
</gene>
<dbReference type="PROSITE" id="PS50110">
    <property type="entry name" value="RESPONSE_REGULATORY"/>
    <property type="match status" value="1"/>
</dbReference>
<name>A0AAW7ZB60_9FIRM</name>
<comment type="function">
    <text evidence="2">May play the central regulatory role in sporulation. It may be an element of the effector pathway responsible for the activation of sporulation genes in response to nutritional stress. Spo0A may act in concert with spo0H (a sigma factor) to control the expression of some genes that are critical to the sporulation process.</text>
</comment>
<dbReference type="PANTHER" id="PTHR45138:SF9">
    <property type="entry name" value="DIGUANYLATE CYCLASE DGCM-RELATED"/>
    <property type="match status" value="1"/>
</dbReference>
<dbReference type="GO" id="GO:0005886">
    <property type="term" value="C:plasma membrane"/>
    <property type="evidence" value="ECO:0007669"/>
    <property type="project" value="TreeGrafter"/>
</dbReference>
<dbReference type="InterPro" id="IPR001789">
    <property type="entry name" value="Sig_transdc_resp-reg_receiver"/>
</dbReference>
<dbReference type="NCBIfam" id="TIGR00254">
    <property type="entry name" value="GGDEF"/>
    <property type="match status" value="1"/>
</dbReference>
<dbReference type="EMBL" id="JARPTC010000009">
    <property type="protein sequence ID" value="MDO7786919.1"/>
    <property type="molecule type" value="Genomic_DNA"/>
</dbReference>
<accession>A0AAW7ZB60</accession>
<dbReference type="SUPFAM" id="SSF55073">
    <property type="entry name" value="Nucleotide cyclase"/>
    <property type="match status" value="1"/>
</dbReference>
<feature type="modified residue" description="4-aspartylphosphate" evidence="3">
    <location>
        <position position="62"/>
    </location>
</feature>
<feature type="domain" description="GGDEF" evidence="5">
    <location>
        <begin position="193"/>
        <end position="330"/>
    </location>
</feature>
<keyword evidence="6" id="KW-0808">Transferase</keyword>
<reference evidence="6" key="2">
    <citation type="submission" date="2023-03" db="EMBL/GenBank/DDBJ databases">
        <authorList>
            <person name="Zhang Z."/>
        </authorList>
    </citation>
    <scope>NUCLEOTIDE SEQUENCE</scope>
    <source>
        <strain evidence="6">DSA</strain>
    </source>
</reference>
<dbReference type="PANTHER" id="PTHR45138">
    <property type="entry name" value="REGULATORY COMPONENTS OF SENSORY TRANSDUCTION SYSTEM"/>
    <property type="match status" value="1"/>
</dbReference>
<dbReference type="RefSeq" id="WP_304542033.1">
    <property type="nucleotide sequence ID" value="NZ_JARPTC010000009.1"/>
</dbReference>
<dbReference type="CDD" id="cd01949">
    <property type="entry name" value="GGDEF"/>
    <property type="match status" value="1"/>
</dbReference>
<evidence type="ECO:0000259" key="4">
    <source>
        <dbReference type="PROSITE" id="PS50110"/>
    </source>
</evidence>
<dbReference type="Proteomes" id="UP001172911">
    <property type="component" value="Unassembled WGS sequence"/>
</dbReference>
<comment type="caution">
    <text evidence="6">The sequence shown here is derived from an EMBL/GenBank/DDBJ whole genome shotgun (WGS) entry which is preliminary data.</text>
</comment>
<protein>
    <recommendedName>
        <fullName evidence="1">Stage 0 sporulation protein A homolog</fullName>
    </recommendedName>
</protein>
<reference evidence="6" key="1">
    <citation type="journal article" date="2023" name="J. Hazard. Mater.">
        <title>Anaerobic biodegradation of pyrene and benzo[a]pyrene by a new sulfate-reducing Desulforamulus aquiferis strain DSA.</title>
        <authorList>
            <person name="Zhang Z."/>
            <person name="Sun J."/>
            <person name="Gong X."/>
            <person name="Wang C."/>
            <person name="Wang H."/>
        </authorList>
    </citation>
    <scope>NUCLEOTIDE SEQUENCE</scope>
    <source>
        <strain evidence="6">DSA</strain>
    </source>
</reference>
<dbReference type="InterPro" id="IPR050469">
    <property type="entry name" value="Diguanylate_Cyclase"/>
</dbReference>
<keyword evidence="3" id="KW-0597">Phosphoprotein</keyword>
<dbReference type="Gene3D" id="3.40.50.2300">
    <property type="match status" value="1"/>
</dbReference>
<dbReference type="Pfam" id="PF00072">
    <property type="entry name" value="Response_reg"/>
    <property type="match status" value="1"/>
</dbReference>
<dbReference type="SMART" id="SM00267">
    <property type="entry name" value="GGDEF"/>
    <property type="match status" value="1"/>
</dbReference>
<dbReference type="GO" id="GO:0043709">
    <property type="term" value="P:cell adhesion involved in single-species biofilm formation"/>
    <property type="evidence" value="ECO:0007669"/>
    <property type="project" value="TreeGrafter"/>
</dbReference>
<dbReference type="InterPro" id="IPR029787">
    <property type="entry name" value="Nucleotide_cyclase"/>
</dbReference>
<evidence type="ECO:0000313" key="6">
    <source>
        <dbReference type="EMBL" id="MDO7786919.1"/>
    </source>
</evidence>
<dbReference type="GO" id="GO:1902201">
    <property type="term" value="P:negative regulation of bacterial-type flagellum-dependent cell motility"/>
    <property type="evidence" value="ECO:0007669"/>
    <property type="project" value="TreeGrafter"/>
</dbReference>
<organism evidence="6 7">
    <name type="scientific">Desulforamulus aquiferis</name>
    <dbReference type="NCBI Taxonomy" id="1397668"/>
    <lineage>
        <taxon>Bacteria</taxon>
        <taxon>Bacillati</taxon>
        <taxon>Bacillota</taxon>
        <taxon>Clostridia</taxon>
        <taxon>Eubacteriales</taxon>
        <taxon>Peptococcaceae</taxon>
        <taxon>Desulforamulus</taxon>
    </lineage>
</organism>
<evidence type="ECO:0000313" key="7">
    <source>
        <dbReference type="Proteomes" id="UP001172911"/>
    </source>
</evidence>
<proteinExistence type="predicted"/>
<dbReference type="Gene3D" id="3.30.70.270">
    <property type="match status" value="1"/>
</dbReference>
<sequence>MVEMAIVIVDDSTVSQMLIKSILESAGYTDLYVTFSAMEAYKTMEKWEKEGNSKTVDLILMDIIMPDINGIEACRFFKRNPKLQDVPVIMISAKNTAENLEIAFEAGAMDYIIKPPNSIELLARVRSALKLKQEIDSRKAREKELLEVKRQLEEANGILRRLSFLDGLTGIANRRRFDEMLSKEWNRGMRLGMPLSLILFDIDHFKKYNDNLGHQAGDACLKQVASLLREILKRPGDLAARYGGEEFAVVLPNTSLEGAAIIAETIRSKVEAMKIIQPQATGTQYLTVSLGVASRIPNPYGSIEKLVAEADKALYQAKQSGRNCVKIHMPNSSEI</sequence>
<evidence type="ECO:0000256" key="2">
    <source>
        <dbReference type="ARBA" id="ARBA00024867"/>
    </source>
</evidence>
<keyword evidence="7" id="KW-1185">Reference proteome</keyword>
<evidence type="ECO:0000256" key="3">
    <source>
        <dbReference type="PROSITE-ProRule" id="PRU00169"/>
    </source>
</evidence>
<dbReference type="GO" id="GO:0000160">
    <property type="term" value="P:phosphorelay signal transduction system"/>
    <property type="evidence" value="ECO:0007669"/>
    <property type="project" value="InterPro"/>
</dbReference>
<dbReference type="InterPro" id="IPR011006">
    <property type="entry name" value="CheY-like_superfamily"/>
</dbReference>
<dbReference type="InterPro" id="IPR000160">
    <property type="entry name" value="GGDEF_dom"/>
</dbReference>
<dbReference type="FunFam" id="3.30.70.270:FF:000001">
    <property type="entry name" value="Diguanylate cyclase domain protein"/>
    <property type="match status" value="1"/>
</dbReference>